<protein>
    <submittedName>
        <fullName evidence="1">Uncharacterized protein</fullName>
    </submittedName>
</protein>
<name>A0A2H9T3F7_9ZZZZ</name>
<dbReference type="PANTHER" id="PTHR46601">
    <property type="entry name" value="ULP_PROTEASE DOMAIN-CONTAINING PROTEIN"/>
    <property type="match status" value="1"/>
</dbReference>
<proteinExistence type="predicted"/>
<accession>A0A2H9T3F7</accession>
<sequence length="208" mass="23423">MMLVTKKQSCTEVVVELSEELQPLAQHLFVAAWQQDQFSKLRKKISEGYVLLNMDFSENFACISQNEIQSAHWWHEQVTIHPIVALYRCLKAGCDKTVVESLIFISENKQHDAHAVMKFVKIANKHLTEQQGLVINKEIQMSDGCSAQYKSRQPLTDLSYSILDFGFPSERHFFGSRHGKGPSDGAGAVVKSFVRRGVLGQKAVVNNA</sequence>
<reference evidence="1" key="1">
    <citation type="journal article" date="2017" name="Appl. Environ. Microbiol.">
        <title>Molecular characterization of an Endozoicomonas-like organism causing infection in king scallop Pecten maximus L.</title>
        <authorList>
            <person name="Cano I."/>
            <person name="van Aerle R."/>
            <person name="Ross S."/>
            <person name="Verner-Jeffreys D.W."/>
            <person name="Paley R.K."/>
            <person name="Rimmer G."/>
            <person name="Ryder D."/>
            <person name="Hooper P."/>
            <person name="Stone D."/>
            <person name="Feist S.W."/>
        </authorList>
    </citation>
    <scope>NUCLEOTIDE SEQUENCE</scope>
</reference>
<comment type="caution">
    <text evidence="1">The sequence shown here is derived from an EMBL/GenBank/DDBJ whole genome shotgun (WGS) entry which is preliminary data.</text>
</comment>
<organism evidence="1">
    <name type="scientific">invertebrate metagenome</name>
    <dbReference type="NCBI Taxonomy" id="1711999"/>
    <lineage>
        <taxon>unclassified sequences</taxon>
        <taxon>metagenomes</taxon>
        <taxon>organismal metagenomes</taxon>
    </lineage>
</organism>
<dbReference type="EMBL" id="NSIT01000393">
    <property type="protein sequence ID" value="PJE77756.1"/>
    <property type="molecule type" value="Genomic_DNA"/>
</dbReference>
<gene>
    <name evidence="1" type="ORF">CI610_03318</name>
</gene>
<dbReference type="AlphaFoldDB" id="A0A2H9T3F7"/>
<dbReference type="PANTHER" id="PTHR46601:SF1">
    <property type="entry name" value="ADF-H DOMAIN-CONTAINING PROTEIN"/>
    <property type="match status" value="1"/>
</dbReference>
<evidence type="ECO:0000313" key="1">
    <source>
        <dbReference type="EMBL" id="PJE77756.1"/>
    </source>
</evidence>